<keyword evidence="1" id="KW-1133">Transmembrane helix</keyword>
<keyword evidence="3" id="KW-1185">Reference proteome</keyword>
<reference evidence="2" key="1">
    <citation type="submission" date="2020-09" db="EMBL/GenBank/DDBJ databases">
        <title>Genome-Enabled Discovery of Anthraquinone Biosynthesis in Senna tora.</title>
        <authorList>
            <person name="Kang S.-H."/>
            <person name="Pandey R.P."/>
            <person name="Lee C.-M."/>
            <person name="Sim J.-S."/>
            <person name="Jeong J.-T."/>
            <person name="Choi B.-S."/>
            <person name="Jung M."/>
            <person name="Ginzburg D."/>
            <person name="Zhao K."/>
            <person name="Won S.Y."/>
            <person name="Oh T.-J."/>
            <person name="Yu Y."/>
            <person name="Kim N.-H."/>
            <person name="Lee O.R."/>
            <person name="Lee T.-H."/>
            <person name="Bashyal P."/>
            <person name="Kim T.-S."/>
            <person name="Lee W.-H."/>
            <person name="Kawkins C."/>
            <person name="Kim C.-K."/>
            <person name="Kim J.S."/>
            <person name="Ahn B.O."/>
            <person name="Rhee S.Y."/>
            <person name="Sohng J.K."/>
        </authorList>
    </citation>
    <scope>NUCLEOTIDE SEQUENCE</scope>
    <source>
        <tissue evidence="2">Leaf</tissue>
    </source>
</reference>
<organism evidence="2 3">
    <name type="scientific">Senna tora</name>
    <dbReference type="NCBI Taxonomy" id="362788"/>
    <lineage>
        <taxon>Eukaryota</taxon>
        <taxon>Viridiplantae</taxon>
        <taxon>Streptophyta</taxon>
        <taxon>Embryophyta</taxon>
        <taxon>Tracheophyta</taxon>
        <taxon>Spermatophyta</taxon>
        <taxon>Magnoliopsida</taxon>
        <taxon>eudicotyledons</taxon>
        <taxon>Gunneridae</taxon>
        <taxon>Pentapetalae</taxon>
        <taxon>rosids</taxon>
        <taxon>fabids</taxon>
        <taxon>Fabales</taxon>
        <taxon>Fabaceae</taxon>
        <taxon>Caesalpinioideae</taxon>
        <taxon>Cassia clade</taxon>
        <taxon>Senna</taxon>
    </lineage>
</organism>
<feature type="transmembrane region" description="Helical" evidence="1">
    <location>
        <begin position="71"/>
        <end position="92"/>
    </location>
</feature>
<dbReference type="EMBL" id="JAAIUW010000010">
    <property type="protein sequence ID" value="KAF7811246.1"/>
    <property type="molecule type" value="Genomic_DNA"/>
</dbReference>
<feature type="transmembrane region" description="Helical" evidence="1">
    <location>
        <begin position="31"/>
        <end position="51"/>
    </location>
</feature>
<keyword evidence="1" id="KW-0812">Transmembrane</keyword>
<proteinExistence type="predicted"/>
<protein>
    <submittedName>
        <fullName evidence="2">Membrane protein PM19L-like</fullName>
    </submittedName>
</protein>
<evidence type="ECO:0000313" key="2">
    <source>
        <dbReference type="EMBL" id="KAF7811246.1"/>
    </source>
</evidence>
<dbReference type="InterPro" id="IPR008390">
    <property type="entry name" value="AWPM-19"/>
</dbReference>
<accession>A0A834SYK5</accession>
<evidence type="ECO:0000313" key="3">
    <source>
        <dbReference type="Proteomes" id="UP000634136"/>
    </source>
</evidence>
<dbReference type="Pfam" id="PF05512">
    <property type="entry name" value="AWPM-19"/>
    <property type="match status" value="1"/>
</dbReference>
<dbReference type="Proteomes" id="UP000634136">
    <property type="component" value="Unassembled WGS sequence"/>
</dbReference>
<dbReference type="OrthoDB" id="675882at2759"/>
<dbReference type="PANTHER" id="PTHR33294">
    <property type="entry name" value="AWPM-19-LIKE FAMILY PROTEIN"/>
    <property type="match status" value="1"/>
</dbReference>
<comment type="caution">
    <text evidence="2">The sequence shown here is derived from an EMBL/GenBank/DDBJ whole genome shotgun (WGS) entry which is preliminary data.</text>
</comment>
<sequence length="115" mass="12158">MLIFALMSGAIGASSLISGFLHLPLWPTHTLASATSLAIISCAFTALASGLMCKEISLGGHRGKRLQTLEVLVIISLLSQLLYVGLLHVGMFSSYGPNCQNLEELEGDIANIDLS</sequence>
<keyword evidence="1" id="KW-0472">Membrane</keyword>
<name>A0A834SYK5_9FABA</name>
<evidence type="ECO:0000256" key="1">
    <source>
        <dbReference type="SAM" id="Phobius"/>
    </source>
</evidence>
<dbReference type="AlphaFoldDB" id="A0A834SYK5"/>
<dbReference type="PANTHER" id="PTHR33294:SF8">
    <property type="entry name" value="OS02G0731500 PROTEIN"/>
    <property type="match status" value="1"/>
</dbReference>
<gene>
    <name evidence="2" type="ORF">G2W53_032222</name>
</gene>